<dbReference type="EC" id="2.1.1.199" evidence="1"/>
<comment type="catalytic activity">
    <reaction evidence="1">
        <text>cytidine(1402) in 16S rRNA + S-adenosyl-L-methionine = N(4)-methylcytidine(1402) in 16S rRNA + S-adenosyl-L-homocysteine + H(+)</text>
        <dbReference type="Rhea" id="RHEA:42928"/>
        <dbReference type="Rhea" id="RHEA-COMP:10286"/>
        <dbReference type="Rhea" id="RHEA-COMP:10287"/>
        <dbReference type="ChEBI" id="CHEBI:15378"/>
        <dbReference type="ChEBI" id="CHEBI:57856"/>
        <dbReference type="ChEBI" id="CHEBI:59789"/>
        <dbReference type="ChEBI" id="CHEBI:74506"/>
        <dbReference type="ChEBI" id="CHEBI:82748"/>
        <dbReference type="EC" id="2.1.1.199"/>
    </reaction>
</comment>
<keyword evidence="4" id="KW-1185">Reference proteome</keyword>
<dbReference type="PANTHER" id="PTHR11265">
    <property type="entry name" value="S-ADENOSYL-METHYLTRANSFERASE MRAW"/>
    <property type="match status" value="1"/>
</dbReference>
<feature type="binding site" evidence="1">
    <location>
        <position position="85"/>
    </location>
    <ligand>
        <name>S-adenosyl-L-methionine</name>
        <dbReference type="ChEBI" id="CHEBI:59789"/>
    </ligand>
</feature>
<dbReference type="CDD" id="cd02440">
    <property type="entry name" value="AdoMet_MTases"/>
    <property type="match status" value="1"/>
</dbReference>
<dbReference type="Proteomes" id="UP001166293">
    <property type="component" value="Unassembled WGS sequence"/>
</dbReference>
<dbReference type="PIRSF" id="PIRSF004486">
    <property type="entry name" value="MraW"/>
    <property type="match status" value="1"/>
</dbReference>
<dbReference type="HAMAP" id="MF_01007">
    <property type="entry name" value="16SrRNA_methyltr_H"/>
    <property type="match status" value="1"/>
</dbReference>
<organism evidence="3 4">
    <name type="scientific">Thalassococcus arenae</name>
    <dbReference type="NCBI Taxonomy" id="2851652"/>
    <lineage>
        <taxon>Bacteria</taxon>
        <taxon>Pseudomonadati</taxon>
        <taxon>Pseudomonadota</taxon>
        <taxon>Alphaproteobacteria</taxon>
        <taxon>Rhodobacterales</taxon>
        <taxon>Roseobacteraceae</taxon>
        <taxon>Thalassococcus</taxon>
    </lineage>
</organism>
<feature type="binding site" evidence="1">
    <location>
        <position position="58"/>
    </location>
    <ligand>
        <name>S-adenosyl-L-methionine</name>
        <dbReference type="ChEBI" id="CHEBI:59789"/>
    </ligand>
</feature>
<comment type="similarity">
    <text evidence="1">Belongs to the methyltransferase superfamily. RsmH family.</text>
</comment>
<feature type="binding site" evidence="1">
    <location>
        <position position="108"/>
    </location>
    <ligand>
        <name>S-adenosyl-L-methionine</name>
        <dbReference type="ChEBI" id="CHEBI:59789"/>
    </ligand>
</feature>
<name>A0ABS6N929_9RHOB</name>
<feature type="binding site" evidence="1">
    <location>
        <begin position="40"/>
        <end position="42"/>
    </location>
    <ligand>
        <name>S-adenosyl-L-methionine</name>
        <dbReference type="ChEBI" id="CHEBI:59789"/>
    </ligand>
</feature>
<evidence type="ECO:0000256" key="2">
    <source>
        <dbReference type="SAM" id="MobiDB-lite"/>
    </source>
</evidence>
<keyword evidence="1 3" id="KW-0489">Methyltransferase</keyword>
<reference evidence="3" key="1">
    <citation type="submission" date="2021-06" db="EMBL/GenBank/DDBJ databases">
        <title>Thalassococcus sp. CAU 1522 isolated from sea sand, Republic of Korea.</title>
        <authorList>
            <person name="Kim W."/>
        </authorList>
    </citation>
    <scope>NUCLEOTIDE SEQUENCE</scope>
    <source>
        <strain evidence="3">CAU 1522</strain>
    </source>
</reference>
<comment type="subcellular location">
    <subcellularLocation>
        <location evidence="1">Cytoplasm</location>
    </subcellularLocation>
</comment>
<dbReference type="GO" id="GO:0032259">
    <property type="term" value="P:methylation"/>
    <property type="evidence" value="ECO:0007669"/>
    <property type="project" value="UniProtKB-KW"/>
</dbReference>
<dbReference type="GO" id="GO:0008168">
    <property type="term" value="F:methyltransferase activity"/>
    <property type="evidence" value="ECO:0007669"/>
    <property type="project" value="UniProtKB-KW"/>
</dbReference>
<feature type="binding site" evidence="1">
    <location>
        <position position="101"/>
    </location>
    <ligand>
        <name>S-adenosyl-L-methionine</name>
        <dbReference type="ChEBI" id="CHEBI:59789"/>
    </ligand>
</feature>
<evidence type="ECO:0000256" key="1">
    <source>
        <dbReference type="HAMAP-Rule" id="MF_01007"/>
    </source>
</evidence>
<dbReference type="NCBIfam" id="TIGR00006">
    <property type="entry name" value="16S rRNA (cytosine(1402)-N(4))-methyltransferase RsmH"/>
    <property type="match status" value="1"/>
</dbReference>
<evidence type="ECO:0000313" key="3">
    <source>
        <dbReference type="EMBL" id="MBV2360509.1"/>
    </source>
</evidence>
<accession>A0ABS6N929</accession>
<comment type="caution">
    <text evidence="3">The sequence shown here is derived from an EMBL/GenBank/DDBJ whole genome shotgun (WGS) entry which is preliminary data.</text>
</comment>
<gene>
    <name evidence="1 3" type="primary">rsmH</name>
    <name evidence="3" type="ORF">KUH32_12045</name>
</gene>
<keyword evidence="1" id="KW-0949">S-adenosyl-L-methionine</keyword>
<keyword evidence="1 3" id="KW-0808">Transferase</keyword>
<dbReference type="EMBL" id="JAHRWL010000002">
    <property type="protein sequence ID" value="MBV2360509.1"/>
    <property type="molecule type" value="Genomic_DNA"/>
</dbReference>
<dbReference type="InterPro" id="IPR002903">
    <property type="entry name" value="RsmH"/>
</dbReference>
<keyword evidence="1" id="KW-0963">Cytoplasm</keyword>
<protein>
    <recommendedName>
        <fullName evidence="1">Ribosomal RNA small subunit methyltransferase H</fullName>
        <ecNumber evidence="1">2.1.1.199</ecNumber>
    </recommendedName>
    <alternativeName>
        <fullName evidence="1">16S rRNA m(4)C1402 methyltransferase</fullName>
    </alternativeName>
    <alternativeName>
        <fullName evidence="1">rRNA (cytosine-N(4)-)-methyltransferase RsmH</fullName>
    </alternativeName>
</protein>
<dbReference type="PANTHER" id="PTHR11265:SF0">
    <property type="entry name" value="12S RRNA N4-METHYLCYTIDINE METHYLTRANSFERASE"/>
    <property type="match status" value="1"/>
</dbReference>
<comment type="function">
    <text evidence="1">Specifically methylates the N4 position of cytidine in position 1402 (C1402) of 16S rRNA.</text>
</comment>
<proteinExistence type="inferred from homology"/>
<dbReference type="RefSeq" id="WP_217778704.1">
    <property type="nucleotide sequence ID" value="NZ_JAHRWL010000002.1"/>
</dbReference>
<dbReference type="Pfam" id="PF01795">
    <property type="entry name" value="Methyltransf_5"/>
    <property type="match status" value="1"/>
</dbReference>
<keyword evidence="1" id="KW-0698">rRNA processing</keyword>
<feature type="region of interest" description="Disordered" evidence="2">
    <location>
        <begin position="304"/>
        <end position="335"/>
    </location>
</feature>
<evidence type="ECO:0000313" key="4">
    <source>
        <dbReference type="Proteomes" id="UP001166293"/>
    </source>
</evidence>
<sequence>MAAAEQRAGSAPHIPVLLGPLLTAVAPVAGTWIDGTLGAGGYTRGLLDAGADHVIGIDRDPLAHDMALDWIAPYAGRITLIEGNFAEMDRVADTVDGVVLDLGVSSMQLDLPERGFSFLREGPLDMRMGQAGPSAADLVNTLGQAALADLLYLYGEERQSRRIAKAIVAARGVAPIETTAQLSEIVEKCLPRAKPGQAHPATRSFQALRIAVNDEYGALWQGLLAAERVLRPGGWLAVVTFHSIEDRMVKRFLQAHGLRKTHVNRYAEARETAPDAAFEIITRKAVTADPAELAANPRARSAKLRVARRTTAPASDIEAGALDMPDWSGQQARKD</sequence>